<dbReference type="RefSeq" id="WP_184690678.1">
    <property type="nucleotide sequence ID" value="NZ_JACHJN010000003.1"/>
</dbReference>
<dbReference type="AlphaFoldDB" id="A0A841CIC0"/>
<dbReference type="EMBL" id="JACHJN010000003">
    <property type="protein sequence ID" value="MBB5955877.1"/>
    <property type="molecule type" value="Genomic_DNA"/>
</dbReference>
<reference evidence="1 2" key="1">
    <citation type="submission" date="2020-08" db="EMBL/GenBank/DDBJ databases">
        <title>Genomic Encyclopedia of Type Strains, Phase III (KMG-III): the genomes of soil and plant-associated and newly described type strains.</title>
        <authorList>
            <person name="Whitman W."/>
        </authorList>
    </citation>
    <scope>NUCLEOTIDE SEQUENCE [LARGE SCALE GENOMIC DNA]</scope>
    <source>
        <strain evidence="1 2">CECT 8640</strain>
    </source>
</reference>
<accession>A0A841CIC0</accession>
<organism evidence="1 2">
    <name type="scientific">Saccharothrix tamanrassetensis</name>
    <dbReference type="NCBI Taxonomy" id="1051531"/>
    <lineage>
        <taxon>Bacteria</taxon>
        <taxon>Bacillati</taxon>
        <taxon>Actinomycetota</taxon>
        <taxon>Actinomycetes</taxon>
        <taxon>Pseudonocardiales</taxon>
        <taxon>Pseudonocardiaceae</taxon>
        <taxon>Saccharothrix</taxon>
    </lineage>
</organism>
<dbReference type="Proteomes" id="UP000547510">
    <property type="component" value="Unassembled WGS sequence"/>
</dbReference>
<gene>
    <name evidence="1" type="ORF">FHS29_002458</name>
</gene>
<evidence type="ECO:0000313" key="2">
    <source>
        <dbReference type="Proteomes" id="UP000547510"/>
    </source>
</evidence>
<protein>
    <recommendedName>
        <fullName evidence="3">Transcriptional regulator</fullName>
    </recommendedName>
</protein>
<sequence length="75" mass="8138">MPNVILLRTKTFRTAANLAGYYSDYALAKAMTVNRSTVKRVQSGDLRPGAAFIGGALIALKPMTFEDLFEVVPST</sequence>
<evidence type="ECO:0008006" key="3">
    <source>
        <dbReference type="Google" id="ProtNLM"/>
    </source>
</evidence>
<evidence type="ECO:0000313" key="1">
    <source>
        <dbReference type="EMBL" id="MBB5955877.1"/>
    </source>
</evidence>
<keyword evidence="2" id="KW-1185">Reference proteome</keyword>
<proteinExistence type="predicted"/>
<name>A0A841CIC0_9PSEU</name>
<comment type="caution">
    <text evidence="1">The sequence shown here is derived from an EMBL/GenBank/DDBJ whole genome shotgun (WGS) entry which is preliminary data.</text>
</comment>